<keyword evidence="9" id="KW-1185">Reference proteome</keyword>
<dbReference type="InterPro" id="IPR036554">
    <property type="entry name" value="GHMP_kinase_C_sf"/>
</dbReference>
<evidence type="ECO:0000256" key="4">
    <source>
        <dbReference type="ARBA" id="ARBA00022840"/>
    </source>
</evidence>
<dbReference type="InterPro" id="IPR020568">
    <property type="entry name" value="Ribosomal_Su5_D2-typ_SF"/>
</dbReference>
<dbReference type="EMBL" id="JBHSPB010000011">
    <property type="protein sequence ID" value="MFC5722385.1"/>
    <property type="molecule type" value="Genomic_DNA"/>
</dbReference>
<dbReference type="Pfam" id="PF00288">
    <property type="entry name" value="GHMP_kinases_N"/>
    <property type="match status" value="1"/>
</dbReference>
<proteinExistence type="inferred from homology"/>
<feature type="domain" description="GHMP kinase N-terminal" evidence="6">
    <location>
        <begin position="81"/>
        <end position="156"/>
    </location>
</feature>
<dbReference type="Gene3D" id="3.30.230.120">
    <property type="match status" value="1"/>
</dbReference>
<evidence type="ECO:0000313" key="8">
    <source>
        <dbReference type="EMBL" id="MFC5722385.1"/>
    </source>
</evidence>
<dbReference type="InterPro" id="IPR001174">
    <property type="entry name" value="HddA/FKP"/>
</dbReference>
<evidence type="ECO:0000256" key="5">
    <source>
        <dbReference type="ARBA" id="ARBA00038121"/>
    </source>
</evidence>
<dbReference type="PANTHER" id="PTHR32463:SF0">
    <property type="entry name" value="L-FUCOSE KINASE"/>
    <property type="match status" value="1"/>
</dbReference>
<dbReference type="InterPro" id="IPR013750">
    <property type="entry name" value="GHMP_kinase_C_dom"/>
</dbReference>
<evidence type="ECO:0000256" key="3">
    <source>
        <dbReference type="ARBA" id="ARBA00022777"/>
    </source>
</evidence>
<organism evidence="8 9">
    <name type="scientific">Streptomyces gamaensis</name>
    <dbReference type="NCBI Taxonomy" id="1763542"/>
    <lineage>
        <taxon>Bacteria</taxon>
        <taxon>Bacillati</taxon>
        <taxon>Actinomycetota</taxon>
        <taxon>Actinomycetes</taxon>
        <taxon>Kitasatosporales</taxon>
        <taxon>Streptomycetaceae</taxon>
        <taxon>Streptomyces</taxon>
    </lineage>
</organism>
<protein>
    <recommendedName>
        <fullName evidence="10">GHMP kinase</fullName>
    </recommendedName>
</protein>
<dbReference type="Pfam" id="PF08544">
    <property type="entry name" value="GHMP_kinases_C"/>
    <property type="match status" value="1"/>
</dbReference>
<evidence type="ECO:0008006" key="10">
    <source>
        <dbReference type="Google" id="ProtNLM"/>
    </source>
</evidence>
<dbReference type="PANTHER" id="PTHR32463">
    <property type="entry name" value="L-FUCOSE KINASE"/>
    <property type="match status" value="1"/>
</dbReference>
<evidence type="ECO:0000313" key="9">
    <source>
        <dbReference type="Proteomes" id="UP001596083"/>
    </source>
</evidence>
<evidence type="ECO:0000259" key="6">
    <source>
        <dbReference type="Pfam" id="PF00288"/>
    </source>
</evidence>
<evidence type="ECO:0000259" key="7">
    <source>
        <dbReference type="Pfam" id="PF08544"/>
    </source>
</evidence>
<accession>A0ABW0Z7M3</accession>
<feature type="domain" description="GHMP kinase C-terminal" evidence="7">
    <location>
        <begin position="230"/>
        <end position="308"/>
    </location>
</feature>
<dbReference type="PRINTS" id="PR00960">
    <property type="entry name" value="LMBPPROTEIN"/>
</dbReference>
<dbReference type="SUPFAM" id="SSF54211">
    <property type="entry name" value="Ribosomal protein S5 domain 2-like"/>
    <property type="match status" value="1"/>
</dbReference>
<keyword evidence="4" id="KW-0067">ATP-binding</keyword>
<dbReference type="RefSeq" id="WP_390317802.1">
    <property type="nucleotide sequence ID" value="NZ_JBHSPB010000011.1"/>
</dbReference>
<evidence type="ECO:0000256" key="2">
    <source>
        <dbReference type="ARBA" id="ARBA00022741"/>
    </source>
</evidence>
<keyword evidence="2" id="KW-0547">Nucleotide-binding</keyword>
<reference evidence="9" key="1">
    <citation type="journal article" date="2019" name="Int. J. Syst. Evol. Microbiol.">
        <title>The Global Catalogue of Microorganisms (GCM) 10K type strain sequencing project: providing services to taxonomists for standard genome sequencing and annotation.</title>
        <authorList>
            <consortium name="The Broad Institute Genomics Platform"/>
            <consortium name="The Broad Institute Genome Sequencing Center for Infectious Disease"/>
            <person name="Wu L."/>
            <person name="Ma J."/>
        </authorList>
    </citation>
    <scope>NUCLEOTIDE SEQUENCE [LARGE SCALE GENOMIC DNA]</scope>
    <source>
        <strain evidence="9">CGMCC 4.7304</strain>
    </source>
</reference>
<keyword evidence="3" id="KW-0418">Kinase</keyword>
<dbReference type="Proteomes" id="UP001596083">
    <property type="component" value="Unassembled WGS sequence"/>
</dbReference>
<comment type="similarity">
    <text evidence="5">Belongs to the GHMP kinase family.</text>
</comment>
<dbReference type="InterPro" id="IPR006204">
    <property type="entry name" value="GHMP_kinase_N_dom"/>
</dbReference>
<dbReference type="InterPro" id="IPR052203">
    <property type="entry name" value="GHMP_Kinase-Related"/>
</dbReference>
<dbReference type="PIRSF" id="PIRSF036406">
    <property type="entry name" value="Hept_kin"/>
    <property type="match status" value="1"/>
</dbReference>
<sequence>MPETVTARAPLRISLAGGGTDLPSYSARHGGLVISCAIDRYVGVTVHPREFEGRLRTATDRCASVEGARLHPDPMLRACLTRAGLTRAAQVAVFADVPSGSGLGGSAALAVSLLHAAAHPRTPDARELAESAARIEIEDLGRAVGKQDHYIAAHGGIRILRFDASGHVGTDRLDLDPGVRAELEGRLLLFHTGVGRDAGDVLAEQNRHTLQGHGDALRRLHGIRRIADDMAGALGKGDIDSVGELVERHWRLKCGLGARVSSPWLDGLHDRALAAGAVGGKLLGSGGGGFLLLVCGRGRRDAVRLAMAGAGLRELRFRFTESGSRAVSLPP</sequence>
<name>A0ABW0Z7M3_9ACTN</name>
<dbReference type="InterPro" id="IPR014606">
    <property type="entry name" value="Heptose_7-P_kinase"/>
</dbReference>
<comment type="caution">
    <text evidence="8">The sequence shown here is derived from an EMBL/GenBank/DDBJ whole genome shotgun (WGS) entry which is preliminary data.</text>
</comment>
<dbReference type="SUPFAM" id="SSF55060">
    <property type="entry name" value="GHMP Kinase, C-terminal domain"/>
    <property type="match status" value="1"/>
</dbReference>
<keyword evidence="1" id="KW-0808">Transferase</keyword>
<gene>
    <name evidence="8" type="ORF">ACFP1Z_19650</name>
</gene>
<evidence type="ECO:0000256" key="1">
    <source>
        <dbReference type="ARBA" id="ARBA00022679"/>
    </source>
</evidence>